<dbReference type="SMART" id="SM00382">
    <property type="entry name" value="AAA"/>
    <property type="match status" value="1"/>
</dbReference>
<dbReference type="GO" id="GO:0016887">
    <property type="term" value="F:ATP hydrolysis activity"/>
    <property type="evidence" value="ECO:0007669"/>
    <property type="project" value="InterPro"/>
</dbReference>
<feature type="transmembrane region" description="Helical" evidence="9">
    <location>
        <begin position="162"/>
        <end position="194"/>
    </location>
</feature>
<feature type="domain" description="ABC transporter" evidence="10">
    <location>
        <begin position="371"/>
        <end position="606"/>
    </location>
</feature>
<dbReference type="SUPFAM" id="SSF90123">
    <property type="entry name" value="ABC transporter transmembrane region"/>
    <property type="match status" value="1"/>
</dbReference>
<dbReference type="PROSITE" id="PS00211">
    <property type="entry name" value="ABC_TRANSPORTER_1"/>
    <property type="match status" value="1"/>
</dbReference>
<dbReference type="InterPro" id="IPR003439">
    <property type="entry name" value="ABC_transporter-like_ATP-bd"/>
</dbReference>
<keyword evidence="7 9" id="KW-1133">Transmembrane helix</keyword>
<dbReference type="SUPFAM" id="SSF52540">
    <property type="entry name" value="P-loop containing nucleoside triphosphate hydrolases"/>
    <property type="match status" value="1"/>
</dbReference>
<evidence type="ECO:0000256" key="7">
    <source>
        <dbReference type="ARBA" id="ARBA00022989"/>
    </source>
</evidence>
<keyword evidence="5" id="KW-0547">Nucleotide-binding</keyword>
<dbReference type="PANTHER" id="PTHR24221:SF654">
    <property type="entry name" value="ATP-BINDING CASSETTE SUB-FAMILY B MEMBER 6"/>
    <property type="match status" value="1"/>
</dbReference>
<evidence type="ECO:0000256" key="8">
    <source>
        <dbReference type="ARBA" id="ARBA00023136"/>
    </source>
</evidence>
<evidence type="ECO:0000256" key="2">
    <source>
        <dbReference type="ARBA" id="ARBA00022448"/>
    </source>
</evidence>
<dbReference type="Proteomes" id="UP000198500">
    <property type="component" value="Unassembled WGS sequence"/>
</dbReference>
<dbReference type="FunFam" id="3.40.50.300:FF:000221">
    <property type="entry name" value="Multidrug ABC transporter ATP-binding protein"/>
    <property type="match status" value="1"/>
</dbReference>
<dbReference type="InterPro" id="IPR011527">
    <property type="entry name" value="ABC1_TM_dom"/>
</dbReference>
<keyword evidence="13" id="KW-1185">Reference proteome</keyword>
<feature type="domain" description="ABC transmembrane type-1" evidence="11">
    <location>
        <begin position="41"/>
        <end position="299"/>
    </location>
</feature>
<evidence type="ECO:0000256" key="9">
    <source>
        <dbReference type="SAM" id="Phobius"/>
    </source>
</evidence>
<comment type="subcellular location">
    <subcellularLocation>
        <location evidence="1">Cell membrane</location>
        <topology evidence="1">Multi-pass membrane protein</topology>
    </subcellularLocation>
</comment>
<protein>
    <submittedName>
        <fullName evidence="12">HlyD family secretion protein</fullName>
    </submittedName>
</protein>
<dbReference type="RefSeq" id="WP_092570048.1">
    <property type="nucleotide sequence ID" value="NZ_BMXH01000010.1"/>
</dbReference>
<keyword evidence="4 9" id="KW-0812">Transmembrane</keyword>
<dbReference type="PANTHER" id="PTHR24221">
    <property type="entry name" value="ATP-BINDING CASSETTE SUB-FAMILY B"/>
    <property type="match status" value="1"/>
</dbReference>
<reference evidence="12 13" key="1">
    <citation type="submission" date="2016-10" db="EMBL/GenBank/DDBJ databases">
        <authorList>
            <person name="de Groot N.N."/>
        </authorList>
    </citation>
    <scope>NUCLEOTIDE SEQUENCE [LARGE SCALE GENOMIC DNA]</scope>
    <source>
        <strain evidence="12 13">DSM 19219</strain>
    </source>
</reference>
<accession>A0A1H3CI34</accession>
<feature type="transmembrane region" description="Helical" evidence="9">
    <location>
        <begin position="266"/>
        <end position="284"/>
    </location>
</feature>
<dbReference type="Pfam" id="PF00005">
    <property type="entry name" value="ABC_tran"/>
    <property type="match status" value="1"/>
</dbReference>
<dbReference type="GO" id="GO:0005524">
    <property type="term" value="F:ATP binding"/>
    <property type="evidence" value="ECO:0007669"/>
    <property type="project" value="UniProtKB-KW"/>
</dbReference>
<evidence type="ECO:0000259" key="10">
    <source>
        <dbReference type="PROSITE" id="PS50893"/>
    </source>
</evidence>
<dbReference type="STRING" id="574349.SAMN05443545_10620"/>
<dbReference type="PROSITE" id="PS50893">
    <property type="entry name" value="ABC_TRANSPORTER_2"/>
    <property type="match status" value="1"/>
</dbReference>
<dbReference type="GO" id="GO:0034040">
    <property type="term" value="F:ATPase-coupled lipid transmembrane transporter activity"/>
    <property type="evidence" value="ECO:0007669"/>
    <property type="project" value="TreeGrafter"/>
</dbReference>
<evidence type="ECO:0000256" key="5">
    <source>
        <dbReference type="ARBA" id="ARBA00022741"/>
    </source>
</evidence>
<feature type="transmembrane region" description="Helical" evidence="9">
    <location>
        <begin position="75"/>
        <end position="96"/>
    </location>
</feature>
<keyword evidence="6" id="KW-0067">ATP-binding</keyword>
<keyword evidence="2" id="KW-0813">Transport</keyword>
<dbReference type="OrthoDB" id="9806127at2"/>
<evidence type="ECO:0000313" key="12">
    <source>
        <dbReference type="EMBL" id="SDX53793.1"/>
    </source>
</evidence>
<sequence>MFHHLKELYTLLTREQRRKLMALQVLVVIMSFTEIAGVVSIGPFMALVGDIEQLQGDGLLAELYRFSGLATPEDFLFMMGLAVLLLLVVAGLFSMYTTWRLSLYGAYVGAELSSRLYRYYMHQPWLFHSAGSSSYLTKQIAQECQRITAGIINPVMQMNAKLVMALLMSTVVFVYNPVVAVSALIIFSASYFVLYKTVRMKLTNNGRTISEAQNHRYQLMAEGFGGIKDVLLLGRQSLYVTQFDRKSNDLAQSMGGTQALRQVPRYAMEIIAFGGVIFLILYLLKSHQGNLGTILPVLSVYALAGFKLLPAFQQTYSSVSSIRGTLSAYEAIRDDLWASREISDHDDGMVVAPSHEHSPDSATPFRRDVVLSQVDFHYPGKSEAALKGLSLTIPINRVIGLVGASGSGKSTIIDLLLGLIEPDAGQVFIDGRPLTRENRRAWQDTIGFVSQSIFLADASIRRNIAFGLPDGDIDEARVERAVDLSHLRELVDELDEGLDTRVGERGIQLSGGQRQRIGIARALYHDASVLILDEATSALDGITEKIIMDAIHDFSGSKTIVLVAHRLATVKQCDCIYLISCGRVVDQGNYDSLIQDNEMFRRMAQHA</sequence>
<dbReference type="Pfam" id="PF00664">
    <property type="entry name" value="ABC_membrane"/>
    <property type="match status" value="1"/>
</dbReference>
<evidence type="ECO:0000256" key="3">
    <source>
        <dbReference type="ARBA" id="ARBA00022475"/>
    </source>
</evidence>
<evidence type="ECO:0000313" key="13">
    <source>
        <dbReference type="Proteomes" id="UP000198500"/>
    </source>
</evidence>
<feature type="transmembrane region" description="Helical" evidence="9">
    <location>
        <begin position="21"/>
        <end position="46"/>
    </location>
</feature>
<evidence type="ECO:0000259" key="11">
    <source>
        <dbReference type="PROSITE" id="PS50929"/>
    </source>
</evidence>
<evidence type="ECO:0000256" key="6">
    <source>
        <dbReference type="ARBA" id="ARBA00022840"/>
    </source>
</evidence>
<dbReference type="InterPro" id="IPR017871">
    <property type="entry name" value="ABC_transporter-like_CS"/>
</dbReference>
<gene>
    <name evidence="12" type="ORF">SAMN05443545_10620</name>
</gene>
<feature type="transmembrane region" description="Helical" evidence="9">
    <location>
        <begin position="291"/>
        <end position="312"/>
    </location>
</feature>
<organism evidence="12 13">
    <name type="scientific">Aidingimonas halophila</name>
    <dbReference type="NCBI Taxonomy" id="574349"/>
    <lineage>
        <taxon>Bacteria</taxon>
        <taxon>Pseudomonadati</taxon>
        <taxon>Pseudomonadota</taxon>
        <taxon>Gammaproteobacteria</taxon>
        <taxon>Oceanospirillales</taxon>
        <taxon>Halomonadaceae</taxon>
        <taxon>Aidingimonas</taxon>
    </lineage>
</organism>
<name>A0A1H3CI34_9GAMM</name>
<dbReference type="Gene3D" id="3.40.50.300">
    <property type="entry name" value="P-loop containing nucleotide triphosphate hydrolases"/>
    <property type="match status" value="1"/>
</dbReference>
<dbReference type="InterPro" id="IPR003593">
    <property type="entry name" value="AAA+_ATPase"/>
</dbReference>
<dbReference type="InterPro" id="IPR027417">
    <property type="entry name" value="P-loop_NTPase"/>
</dbReference>
<keyword evidence="3" id="KW-1003">Cell membrane</keyword>
<evidence type="ECO:0000256" key="4">
    <source>
        <dbReference type="ARBA" id="ARBA00022692"/>
    </source>
</evidence>
<dbReference type="AlphaFoldDB" id="A0A1H3CI34"/>
<dbReference type="Gene3D" id="1.20.1560.10">
    <property type="entry name" value="ABC transporter type 1, transmembrane domain"/>
    <property type="match status" value="1"/>
</dbReference>
<dbReference type="GO" id="GO:0140359">
    <property type="term" value="F:ABC-type transporter activity"/>
    <property type="evidence" value="ECO:0007669"/>
    <property type="project" value="InterPro"/>
</dbReference>
<proteinExistence type="predicted"/>
<keyword evidence="8 9" id="KW-0472">Membrane</keyword>
<dbReference type="GO" id="GO:0005886">
    <property type="term" value="C:plasma membrane"/>
    <property type="evidence" value="ECO:0007669"/>
    <property type="project" value="UniProtKB-SubCell"/>
</dbReference>
<dbReference type="EMBL" id="FNNI01000006">
    <property type="protein sequence ID" value="SDX53793.1"/>
    <property type="molecule type" value="Genomic_DNA"/>
</dbReference>
<dbReference type="InterPro" id="IPR036640">
    <property type="entry name" value="ABC1_TM_sf"/>
</dbReference>
<dbReference type="InterPro" id="IPR039421">
    <property type="entry name" value="Type_1_exporter"/>
</dbReference>
<evidence type="ECO:0000256" key="1">
    <source>
        <dbReference type="ARBA" id="ARBA00004651"/>
    </source>
</evidence>
<dbReference type="PROSITE" id="PS50929">
    <property type="entry name" value="ABC_TM1F"/>
    <property type="match status" value="1"/>
</dbReference>